<feature type="transmembrane region" description="Helical" evidence="8">
    <location>
        <begin position="206"/>
        <end position="227"/>
    </location>
</feature>
<feature type="domain" description="Acyltransferase 3" evidence="9">
    <location>
        <begin position="4"/>
        <end position="324"/>
    </location>
</feature>
<evidence type="ECO:0000256" key="7">
    <source>
        <dbReference type="SAM" id="MobiDB-lite"/>
    </source>
</evidence>
<evidence type="ECO:0000259" key="9">
    <source>
        <dbReference type="Pfam" id="PF01757"/>
    </source>
</evidence>
<feature type="transmembrane region" description="Helical" evidence="8">
    <location>
        <begin position="176"/>
        <end position="194"/>
    </location>
</feature>
<keyword evidence="6 8" id="KW-0472">Membrane</keyword>
<evidence type="ECO:0000313" key="11">
    <source>
        <dbReference type="Proteomes" id="UP000273119"/>
    </source>
</evidence>
<keyword evidence="10" id="KW-0808">Transferase</keyword>
<comment type="similarity">
    <text evidence="2">Belongs to the acyltransferase 3 family.</text>
</comment>
<evidence type="ECO:0000256" key="6">
    <source>
        <dbReference type="ARBA" id="ARBA00023136"/>
    </source>
</evidence>
<feature type="region of interest" description="Disordered" evidence="7">
    <location>
        <begin position="362"/>
        <end position="416"/>
    </location>
</feature>
<dbReference type="GO" id="GO:0005886">
    <property type="term" value="C:plasma membrane"/>
    <property type="evidence" value="ECO:0007669"/>
    <property type="project" value="UniProtKB-SubCell"/>
</dbReference>
<dbReference type="RefSeq" id="WP_121484711.1">
    <property type="nucleotide sequence ID" value="NZ_QQXL01000003.1"/>
</dbReference>
<protein>
    <submittedName>
        <fullName evidence="10">Acyltransferase</fullName>
    </submittedName>
</protein>
<evidence type="ECO:0000256" key="4">
    <source>
        <dbReference type="ARBA" id="ARBA00022692"/>
    </source>
</evidence>
<comment type="subcellular location">
    <subcellularLocation>
        <location evidence="1">Cell membrane</location>
        <topology evidence="1">Multi-pass membrane protein</topology>
    </subcellularLocation>
</comment>
<feature type="transmembrane region" description="Helical" evidence="8">
    <location>
        <begin position="239"/>
        <end position="268"/>
    </location>
</feature>
<evidence type="ECO:0000256" key="3">
    <source>
        <dbReference type="ARBA" id="ARBA00022475"/>
    </source>
</evidence>
<feature type="transmembrane region" description="Helical" evidence="8">
    <location>
        <begin position="44"/>
        <end position="67"/>
    </location>
</feature>
<dbReference type="Pfam" id="PF01757">
    <property type="entry name" value="Acyl_transf_3"/>
    <property type="match status" value="1"/>
</dbReference>
<keyword evidence="10" id="KW-0012">Acyltransferase</keyword>
<reference evidence="10 11" key="1">
    <citation type="submission" date="2018-07" db="EMBL/GenBank/DDBJ databases">
        <title>Arthrobacter sp. nov., isolated from raw cow's milk with high bacterial count.</title>
        <authorList>
            <person name="Hahne J."/>
            <person name="Isele D."/>
            <person name="Lipski A."/>
        </authorList>
    </citation>
    <scope>NUCLEOTIDE SEQUENCE [LARGE SCALE GENOMIC DNA]</scope>
    <source>
        <strain evidence="10 11">JZ R-183</strain>
    </source>
</reference>
<feature type="transmembrane region" description="Helical" evidence="8">
    <location>
        <begin position="147"/>
        <end position="164"/>
    </location>
</feature>
<dbReference type="PANTHER" id="PTHR40074">
    <property type="entry name" value="O-ACETYLTRANSFERASE WECH"/>
    <property type="match status" value="1"/>
</dbReference>
<evidence type="ECO:0000256" key="5">
    <source>
        <dbReference type="ARBA" id="ARBA00022989"/>
    </source>
</evidence>
<dbReference type="GO" id="GO:0009246">
    <property type="term" value="P:enterobacterial common antigen biosynthetic process"/>
    <property type="evidence" value="ECO:0007669"/>
    <property type="project" value="TreeGrafter"/>
</dbReference>
<evidence type="ECO:0000313" key="10">
    <source>
        <dbReference type="EMBL" id="RKW70686.1"/>
    </source>
</evidence>
<sequence>MRDTSIDVGRGLAIVAIVLGHVIRGLGSAGLLDTASAEYILWDRAIYLFHLAVFALLGGLFIAGSVSRKGVPAYLRERLVNFFYVYLLWTLLQEVLVRSLSNTVVNTPLPWYEALALWKPQAQFWYLPFLIVTTLILCLLRPWASTARAVITAALFVAIALLRWGIPGDFFGEQGLGLLLFLAAGTLLGAKRFTALLSRLSYGRRWLMTAGCLAASAAMFAFTPTMPSTTAGGLERTPFAVACGLVASVLAVAAVLLLSSALTSWGWLARPLAYLGRHSMEIFLAHILGASGARIVLNKLGIEAAGPHLILGVLAGLAFPLVLIWLTPRLHLGLLWAPPRAWSGARKPASATVSEAATVSAPAAAPAPAVPAPAAPKPETAPAPETGPAPSTGGPAPAGRSAGPRHRADGPTFPGR</sequence>
<keyword evidence="11" id="KW-1185">Reference proteome</keyword>
<dbReference type="Proteomes" id="UP000273119">
    <property type="component" value="Unassembled WGS sequence"/>
</dbReference>
<feature type="transmembrane region" description="Helical" evidence="8">
    <location>
        <begin position="79"/>
        <end position="101"/>
    </location>
</feature>
<dbReference type="PANTHER" id="PTHR40074:SF2">
    <property type="entry name" value="O-ACETYLTRANSFERASE WECH"/>
    <property type="match status" value="1"/>
</dbReference>
<name>A0A496PJN0_9MICC</name>
<keyword evidence="4 8" id="KW-0812">Transmembrane</keyword>
<evidence type="ECO:0000256" key="1">
    <source>
        <dbReference type="ARBA" id="ARBA00004651"/>
    </source>
</evidence>
<dbReference type="InterPro" id="IPR002656">
    <property type="entry name" value="Acyl_transf_3_dom"/>
</dbReference>
<feature type="transmembrane region" description="Helical" evidence="8">
    <location>
        <begin position="121"/>
        <end position="140"/>
    </location>
</feature>
<evidence type="ECO:0000256" key="8">
    <source>
        <dbReference type="SAM" id="Phobius"/>
    </source>
</evidence>
<feature type="transmembrane region" description="Helical" evidence="8">
    <location>
        <begin position="309"/>
        <end position="326"/>
    </location>
</feature>
<proteinExistence type="inferred from homology"/>
<keyword evidence="5 8" id="KW-1133">Transmembrane helix</keyword>
<feature type="transmembrane region" description="Helical" evidence="8">
    <location>
        <begin position="12"/>
        <end position="32"/>
    </location>
</feature>
<accession>A0A496PJN0</accession>
<dbReference type="EMBL" id="QQXL01000003">
    <property type="protein sequence ID" value="RKW70686.1"/>
    <property type="molecule type" value="Genomic_DNA"/>
</dbReference>
<organism evidence="10 11">
    <name type="scientific">Galactobacter caseinivorans</name>
    <dbReference type="NCBI Taxonomy" id="2676123"/>
    <lineage>
        <taxon>Bacteria</taxon>
        <taxon>Bacillati</taxon>
        <taxon>Actinomycetota</taxon>
        <taxon>Actinomycetes</taxon>
        <taxon>Micrococcales</taxon>
        <taxon>Micrococcaceae</taxon>
        <taxon>Galactobacter</taxon>
    </lineage>
</organism>
<gene>
    <name evidence="10" type="ORF">DWQ67_06120</name>
</gene>
<feature type="compositionally biased region" description="Pro residues" evidence="7">
    <location>
        <begin position="368"/>
        <end position="387"/>
    </location>
</feature>
<comment type="caution">
    <text evidence="10">The sequence shown here is derived from an EMBL/GenBank/DDBJ whole genome shotgun (WGS) entry which is preliminary data.</text>
</comment>
<feature type="compositionally biased region" description="Low complexity" evidence="7">
    <location>
        <begin position="388"/>
        <end position="402"/>
    </location>
</feature>
<keyword evidence="3" id="KW-1003">Cell membrane</keyword>
<dbReference type="GO" id="GO:0016413">
    <property type="term" value="F:O-acetyltransferase activity"/>
    <property type="evidence" value="ECO:0007669"/>
    <property type="project" value="TreeGrafter"/>
</dbReference>
<evidence type="ECO:0000256" key="2">
    <source>
        <dbReference type="ARBA" id="ARBA00007400"/>
    </source>
</evidence>
<dbReference type="AlphaFoldDB" id="A0A496PJN0"/>